<comment type="caution">
    <text evidence="7">The sequence shown here is derived from an EMBL/GenBank/DDBJ whole genome shotgun (WGS) entry which is preliminary data.</text>
</comment>
<dbReference type="CDD" id="cd00067">
    <property type="entry name" value="GAL4"/>
    <property type="match status" value="1"/>
</dbReference>
<dbReference type="Gene3D" id="4.10.240.10">
    <property type="entry name" value="Zn(2)-C6 fungal-type DNA-binding domain"/>
    <property type="match status" value="1"/>
</dbReference>
<dbReference type="InterPro" id="IPR007219">
    <property type="entry name" value="XnlR_reg_dom"/>
</dbReference>
<evidence type="ECO:0000256" key="2">
    <source>
        <dbReference type="ARBA" id="ARBA00023015"/>
    </source>
</evidence>
<proteinExistence type="predicted"/>
<dbReference type="InterPro" id="IPR001138">
    <property type="entry name" value="Zn2Cys6_DnaBD"/>
</dbReference>
<keyword evidence="3" id="KW-0804">Transcription</keyword>
<protein>
    <submittedName>
        <fullName evidence="7">Fungal trans</fullName>
    </submittedName>
</protein>
<dbReference type="SMART" id="SM00906">
    <property type="entry name" value="Fungal_trans"/>
    <property type="match status" value="1"/>
</dbReference>
<organism evidence="7 8">
    <name type="scientific">Geosmithia morbida</name>
    <dbReference type="NCBI Taxonomy" id="1094350"/>
    <lineage>
        <taxon>Eukaryota</taxon>
        <taxon>Fungi</taxon>
        <taxon>Dikarya</taxon>
        <taxon>Ascomycota</taxon>
        <taxon>Pezizomycotina</taxon>
        <taxon>Sordariomycetes</taxon>
        <taxon>Hypocreomycetidae</taxon>
        <taxon>Hypocreales</taxon>
        <taxon>Bionectriaceae</taxon>
        <taxon>Geosmithia</taxon>
    </lineage>
</organism>
<dbReference type="Proteomes" id="UP000749293">
    <property type="component" value="Unassembled WGS sequence"/>
</dbReference>
<dbReference type="GO" id="GO:0006351">
    <property type="term" value="P:DNA-templated transcription"/>
    <property type="evidence" value="ECO:0007669"/>
    <property type="project" value="InterPro"/>
</dbReference>
<evidence type="ECO:0000313" key="7">
    <source>
        <dbReference type="EMBL" id="KAF4121283.1"/>
    </source>
</evidence>
<dbReference type="PANTHER" id="PTHR47424">
    <property type="entry name" value="REGULATORY PROTEIN GAL4"/>
    <property type="match status" value="1"/>
</dbReference>
<dbReference type="InterPro" id="IPR051127">
    <property type="entry name" value="Fungal_SecMet_Regulators"/>
</dbReference>
<name>A0A9P4YQJ3_9HYPO</name>
<dbReference type="GO" id="GO:0000435">
    <property type="term" value="P:positive regulation of transcription from RNA polymerase II promoter by galactose"/>
    <property type="evidence" value="ECO:0007669"/>
    <property type="project" value="TreeGrafter"/>
</dbReference>
<dbReference type="PANTHER" id="PTHR47424:SF15">
    <property type="entry name" value="ZN(II)2CYS6 TRANSCRIPTION FACTOR (EUROFUNG)"/>
    <property type="match status" value="1"/>
</dbReference>
<reference evidence="7" key="1">
    <citation type="submission" date="2020-03" db="EMBL/GenBank/DDBJ databases">
        <title>Site-based positive gene gene selection in Geosmithia morbida across the United States reveals a broad range of putative effectors and factors for local host and environmental adapation.</title>
        <authorList>
            <person name="Onufrak A."/>
            <person name="Murdoch R.W."/>
            <person name="Gazis R."/>
            <person name="Huff M."/>
            <person name="Staton M."/>
            <person name="Klingeman W."/>
            <person name="Hadziabdic D."/>
        </authorList>
    </citation>
    <scope>NUCLEOTIDE SEQUENCE</scope>
    <source>
        <strain evidence="7">1262</strain>
    </source>
</reference>
<evidence type="ECO:0000256" key="3">
    <source>
        <dbReference type="ARBA" id="ARBA00023163"/>
    </source>
</evidence>
<accession>A0A9P4YQJ3</accession>
<dbReference type="OrthoDB" id="2123952at2759"/>
<dbReference type="SMART" id="SM00066">
    <property type="entry name" value="GAL4"/>
    <property type="match status" value="1"/>
</dbReference>
<feature type="domain" description="Zn(2)-C6 fungal-type" evidence="6">
    <location>
        <begin position="8"/>
        <end position="37"/>
    </location>
</feature>
<evidence type="ECO:0000259" key="6">
    <source>
        <dbReference type="PROSITE" id="PS50048"/>
    </source>
</evidence>
<keyword evidence="2" id="KW-0805">Transcription regulation</keyword>
<feature type="compositionally biased region" description="Polar residues" evidence="5">
    <location>
        <begin position="62"/>
        <end position="77"/>
    </location>
</feature>
<evidence type="ECO:0000256" key="5">
    <source>
        <dbReference type="SAM" id="MobiDB-lite"/>
    </source>
</evidence>
<keyword evidence="1" id="KW-0479">Metal-binding</keyword>
<dbReference type="EMBL" id="JAANYQ010000013">
    <property type="protein sequence ID" value="KAF4121283.1"/>
    <property type="molecule type" value="Genomic_DNA"/>
</dbReference>
<evidence type="ECO:0000256" key="4">
    <source>
        <dbReference type="ARBA" id="ARBA00023242"/>
    </source>
</evidence>
<dbReference type="PROSITE" id="PS50048">
    <property type="entry name" value="ZN2_CY6_FUNGAL_2"/>
    <property type="match status" value="1"/>
</dbReference>
<dbReference type="GO" id="GO:0008270">
    <property type="term" value="F:zinc ion binding"/>
    <property type="evidence" value="ECO:0007669"/>
    <property type="project" value="InterPro"/>
</dbReference>
<dbReference type="GO" id="GO:0000981">
    <property type="term" value="F:DNA-binding transcription factor activity, RNA polymerase II-specific"/>
    <property type="evidence" value="ECO:0007669"/>
    <property type="project" value="InterPro"/>
</dbReference>
<dbReference type="GO" id="GO:0005634">
    <property type="term" value="C:nucleus"/>
    <property type="evidence" value="ECO:0007669"/>
    <property type="project" value="TreeGrafter"/>
</dbReference>
<dbReference type="CDD" id="cd12148">
    <property type="entry name" value="fungal_TF_MHR"/>
    <property type="match status" value="1"/>
</dbReference>
<dbReference type="SUPFAM" id="SSF57701">
    <property type="entry name" value="Zn2/Cys6 DNA-binding domain"/>
    <property type="match status" value="1"/>
</dbReference>
<dbReference type="GO" id="GO:0000978">
    <property type="term" value="F:RNA polymerase II cis-regulatory region sequence-specific DNA binding"/>
    <property type="evidence" value="ECO:0007669"/>
    <property type="project" value="TreeGrafter"/>
</dbReference>
<dbReference type="PROSITE" id="PS00463">
    <property type="entry name" value="ZN2_CY6_FUNGAL_1"/>
    <property type="match status" value="1"/>
</dbReference>
<keyword evidence="8" id="KW-1185">Reference proteome</keyword>
<feature type="region of interest" description="Disordered" evidence="5">
    <location>
        <begin position="607"/>
        <end position="670"/>
    </location>
</feature>
<evidence type="ECO:0000256" key="1">
    <source>
        <dbReference type="ARBA" id="ARBA00022723"/>
    </source>
</evidence>
<feature type="region of interest" description="Disordered" evidence="5">
    <location>
        <begin position="46"/>
        <end position="105"/>
    </location>
</feature>
<dbReference type="Pfam" id="PF04082">
    <property type="entry name" value="Fungal_trans"/>
    <property type="match status" value="1"/>
</dbReference>
<dbReference type="RefSeq" id="XP_035319935.1">
    <property type="nucleotide sequence ID" value="XM_035464225.1"/>
</dbReference>
<evidence type="ECO:0000313" key="8">
    <source>
        <dbReference type="Proteomes" id="UP000749293"/>
    </source>
</evidence>
<dbReference type="GeneID" id="55968475"/>
<keyword evidence="4" id="KW-0539">Nucleus</keyword>
<dbReference type="Pfam" id="PF00172">
    <property type="entry name" value="Zn_clus"/>
    <property type="match status" value="1"/>
</dbReference>
<gene>
    <name evidence="7" type="ORF">GMORB2_2245</name>
</gene>
<sequence length="710" mass="78953">MTTRISKACHECRARKIRCDGLQPCAHCTARGSTCVYRAKARNRMRRNVTPVQDSMKEPRSHVSSSGVVAHINNNRGSTDDDVGPAQQPDDDDDDGGGPDINIPSVAAIHGASPSMLVQVYYGPSSIFSLMNSIYHQIEGTCSASLSRQSLEEVGPGLDLFSHRRLFFGDLASATSSPQGNRDNSAIFLDKDAAQKFLQRYLDTYWQFFPSISKATFRQRLNAMFKPLTLFSFDTPDNIIVALALALGAELMGEEGACTYLLQRAKQGIEKLDEMVNVQMVQVYFMLGQIHTERARPNSGFLHIGSAVRRAIAAGLHKETLSRRQDTREDSEQKIVTVWALYFWETWTGFSLGRPSSLRDPGDINSIPKEYELLRVMARLSRIISMCVQGIYAPRHSSLLPVWTSANEIRQELLQFAEKEPRKVGVKMTGSVQPGHLGFSQALLSSFYHHTLQLTFRPFLILRAKMRKQGGPGRPVYTPPVWLDKACDYCLEAAKDLMSFLVGACRDNVLCRELKYFNLFVEGACYTFALDLLQETDGSHRSLPWIRSSIKCLQLLLPGKSLSSESLQTPITIAALVRMVRTVIPEFSVDSATTELDEKIISFNKQRQPDYDPASVRPFGGNDAASTPLTDRSYPPFPYVGGGGGDVGDTTSANSTNANTNNDHHYQPQTGDAQMDDFAAMNMGLDFDFGVTDMDAFLSIDPNQNWVFRP</sequence>
<feature type="compositionally biased region" description="Low complexity" evidence="5">
    <location>
        <begin position="648"/>
        <end position="661"/>
    </location>
</feature>
<dbReference type="AlphaFoldDB" id="A0A9P4YQJ3"/>
<dbReference type="InterPro" id="IPR036864">
    <property type="entry name" value="Zn2-C6_fun-type_DNA-bd_sf"/>
</dbReference>